<name>A0ABR3JG29_9AGAR</name>
<sequence length="125" mass="13672">MHSQQNPGSSIYPPHVYLPTFNGAMHVGTPVHHPPSDYGHLATVPAIATAVPVITTVPFTTAIPIVAVAAIPHSSATFVPGHTQLLEYHSTEVPPPVVQVRHRRSRQSRKGVLKRVLRHIRDFFA</sequence>
<dbReference type="EMBL" id="JASNQZ010000007">
    <property type="protein sequence ID" value="KAL0954323.1"/>
    <property type="molecule type" value="Genomic_DNA"/>
</dbReference>
<dbReference type="Proteomes" id="UP001556367">
    <property type="component" value="Unassembled WGS sequence"/>
</dbReference>
<organism evidence="1 2">
    <name type="scientific">Hohenbuehelia grisea</name>
    <dbReference type="NCBI Taxonomy" id="104357"/>
    <lineage>
        <taxon>Eukaryota</taxon>
        <taxon>Fungi</taxon>
        <taxon>Dikarya</taxon>
        <taxon>Basidiomycota</taxon>
        <taxon>Agaricomycotina</taxon>
        <taxon>Agaricomycetes</taxon>
        <taxon>Agaricomycetidae</taxon>
        <taxon>Agaricales</taxon>
        <taxon>Pleurotineae</taxon>
        <taxon>Pleurotaceae</taxon>
        <taxon>Hohenbuehelia</taxon>
    </lineage>
</organism>
<evidence type="ECO:0000313" key="1">
    <source>
        <dbReference type="EMBL" id="KAL0954323.1"/>
    </source>
</evidence>
<accession>A0ABR3JG29</accession>
<reference evidence="2" key="1">
    <citation type="submission" date="2024-06" db="EMBL/GenBank/DDBJ databases">
        <title>Multi-omics analyses provide insights into the biosynthesis of the anticancer antibiotic pleurotin in Hohenbuehelia grisea.</title>
        <authorList>
            <person name="Weaver J.A."/>
            <person name="Alberti F."/>
        </authorList>
    </citation>
    <scope>NUCLEOTIDE SEQUENCE [LARGE SCALE GENOMIC DNA]</scope>
    <source>
        <strain evidence="2">T-177</strain>
    </source>
</reference>
<proteinExistence type="predicted"/>
<gene>
    <name evidence="1" type="ORF">HGRIS_003321</name>
</gene>
<keyword evidence="2" id="KW-1185">Reference proteome</keyword>
<comment type="caution">
    <text evidence="1">The sequence shown here is derived from an EMBL/GenBank/DDBJ whole genome shotgun (WGS) entry which is preliminary data.</text>
</comment>
<protein>
    <submittedName>
        <fullName evidence="1">Uncharacterized protein</fullName>
    </submittedName>
</protein>
<evidence type="ECO:0000313" key="2">
    <source>
        <dbReference type="Proteomes" id="UP001556367"/>
    </source>
</evidence>